<name>A0A075WIR7_ARCFL</name>
<reference evidence="2 3" key="1">
    <citation type="submission" date="2013-07" db="EMBL/GenBank/DDBJ databases">
        <title>Genome of Archaeoglobus fulgidus.</title>
        <authorList>
            <person name="Fiebig A."/>
            <person name="Birkeland N.-K."/>
        </authorList>
    </citation>
    <scope>NUCLEOTIDE SEQUENCE [LARGE SCALE GENOMIC DNA]</scope>
    <source>
        <strain evidence="2 3">DSM 8774</strain>
    </source>
</reference>
<evidence type="ECO:0000313" key="2">
    <source>
        <dbReference type="EMBL" id="AIG97473.1"/>
    </source>
</evidence>
<dbReference type="InterPro" id="IPR052264">
    <property type="entry name" value="UPF0175_domain"/>
</dbReference>
<dbReference type="PANTHER" id="PTHR37525">
    <property type="entry name" value="UPF0175 PROTEIN SSL1255"/>
    <property type="match status" value="1"/>
</dbReference>
<comment type="similarity">
    <text evidence="1">Belongs to the UPF0175 family.</text>
</comment>
<sequence>MGEGVYVRLWFPKDITKILGEKRLEEEAKLLVAIELYREGIVSLGKAAEIADLSIREFLYELRRRNVPLNYDLEELQKDIDVVGELL</sequence>
<dbReference type="SMR" id="A0A075WIR7"/>
<accession>A0A075WIR7</accession>
<dbReference type="GeneID" id="24794198"/>
<dbReference type="KEGG" id="afg:AFULGI_00006720"/>
<evidence type="ECO:0000313" key="3">
    <source>
        <dbReference type="Proteomes" id="UP000028501"/>
    </source>
</evidence>
<evidence type="ECO:0000256" key="1">
    <source>
        <dbReference type="ARBA" id="ARBA00005651"/>
    </source>
</evidence>
<dbReference type="Proteomes" id="UP000028501">
    <property type="component" value="Chromosome"/>
</dbReference>
<proteinExistence type="inferred from homology"/>
<dbReference type="InterPro" id="IPR005368">
    <property type="entry name" value="UPF0175"/>
</dbReference>
<dbReference type="RefSeq" id="WP_010878101.1">
    <property type="nucleotide sequence ID" value="NZ_CP006577.1"/>
</dbReference>
<dbReference type="PANTHER" id="PTHR37525:SF1">
    <property type="entry name" value="UPF0175 PROTEIN SSL1255"/>
    <property type="match status" value="1"/>
</dbReference>
<dbReference type="AlphaFoldDB" id="A0A075WIR7"/>
<gene>
    <name evidence="2" type="ORF">AFULGI_00006720</name>
</gene>
<organism evidence="2 3">
    <name type="scientific">Archaeoglobus fulgidus DSM 8774</name>
    <dbReference type="NCBI Taxonomy" id="1344584"/>
    <lineage>
        <taxon>Archaea</taxon>
        <taxon>Methanobacteriati</taxon>
        <taxon>Methanobacteriota</taxon>
        <taxon>Archaeoglobi</taxon>
        <taxon>Archaeoglobales</taxon>
        <taxon>Archaeoglobaceae</taxon>
        <taxon>Archaeoglobus</taxon>
    </lineage>
</organism>
<dbReference type="Pfam" id="PF03683">
    <property type="entry name" value="UPF0175"/>
    <property type="match status" value="1"/>
</dbReference>
<dbReference type="HOGENOM" id="CLU_154570_4_2_2"/>
<protein>
    <submittedName>
        <fullName evidence="2">Putative small protein</fullName>
    </submittedName>
</protein>
<dbReference type="EMBL" id="CP006577">
    <property type="protein sequence ID" value="AIG97473.1"/>
    <property type="molecule type" value="Genomic_DNA"/>
</dbReference>